<reference evidence="13 14" key="1">
    <citation type="journal article" date="2016" name="Nat. Commun.">
        <title>Thousands of microbial genomes shed light on interconnected biogeochemical processes in an aquifer system.</title>
        <authorList>
            <person name="Anantharaman K."/>
            <person name="Brown C.T."/>
            <person name="Hug L.A."/>
            <person name="Sharon I."/>
            <person name="Castelle C.J."/>
            <person name="Probst A.J."/>
            <person name="Thomas B.C."/>
            <person name="Singh A."/>
            <person name="Wilkins M.J."/>
            <person name="Karaoz U."/>
            <person name="Brodie E.L."/>
            <person name="Williams K.H."/>
            <person name="Hubbard S.S."/>
            <person name="Banfield J.F."/>
        </authorList>
    </citation>
    <scope>NUCLEOTIDE SEQUENCE [LARGE SCALE GENOMIC DNA]</scope>
</reference>
<dbReference type="AlphaFoldDB" id="A0A1F6EBX2"/>
<keyword evidence="9" id="KW-0804">Transcription</keyword>
<comment type="similarity">
    <text evidence="2">Belongs to the DtxR/MntR family.</text>
</comment>
<dbReference type="Proteomes" id="UP000176689">
    <property type="component" value="Unassembled WGS sequence"/>
</dbReference>
<dbReference type="InterPro" id="IPR036388">
    <property type="entry name" value="WH-like_DNA-bd_sf"/>
</dbReference>
<dbReference type="PANTHER" id="PTHR33238:SF11">
    <property type="entry name" value="TRANSCRIPTIONAL REGULATOR MNTR"/>
    <property type="match status" value="1"/>
</dbReference>
<evidence type="ECO:0000256" key="7">
    <source>
        <dbReference type="ARBA" id="ARBA00023125"/>
    </source>
</evidence>
<evidence type="ECO:0000256" key="5">
    <source>
        <dbReference type="ARBA" id="ARBA00022491"/>
    </source>
</evidence>
<keyword evidence="8" id="KW-0010">Activator</keyword>
<dbReference type="Gene3D" id="1.10.10.10">
    <property type="entry name" value="Winged helix-like DNA-binding domain superfamily/Winged helix DNA-binding domain"/>
    <property type="match status" value="1"/>
</dbReference>
<dbReference type="InterPro" id="IPR001367">
    <property type="entry name" value="Fe_dep_repressor"/>
</dbReference>
<dbReference type="EMBL" id="MFLP01000010">
    <property type="protein sequence ID" value="OGG71173.1"/>
    <property type="molecule type" value="Genomic_DNA"/>
</dbReference>
<comment type="caution">
    <text evidence="13">The sequence shown here is derived from an EMBL/GenBank/DDBJ whole genome shotgun (WGS) entry which is preliminary data.</text>
</comment>
<dbReference type="PROSITE" id="PS50944">
    <property type="entry name" value="HTH_DTXR"/>
    <property type="match status" value="1"/>
</dbReference>
<dbReference type="Pfam" id="PF02742">
    <property type="entry name" value="Fe_dep_repr_C"/>
    <property type="match status" value="1"/>
</dbReference>
<dbReference type="Pfam" id="PF01325">
    <property type="entry name" value="Fe_dep_repress"/>
    <property type="match status" value="1"/>
</dbReference>
<dbReference type="SUPFAM" id="SSF47979">
    <property type="entry name" value="Iron-dependent repressor protein, dimerization domain"/>
    <property type="match status" value="1"/>
</dbReference>
<evidence type="ECO:0000256" key="8">
    <source>
        <dbReference type="ARBA" id="ARBA00023159"/>
    </source>
</evidence>
<dbReference type="InterPro" id="IPR036421">
    <property type="entry name" value="Fe_dep_repressor_sf"/>
</dbReference>
<sequence>MHRTSISPRREDYLRAILRLEEETDRVGITKIARYLRLSKSTVSERLKELMRDGFVVESSYASVRLTPRGRKTAQLITYKHRVIEVFLHSILKMPKSKVHKEAHLLEHALSEEVAKKLAHFLGNPRHDPHGMPIPRLN</sequence>
<comment type="subunit">
    <text evidence="3">Homodimer.</text>
</comment>
<dbReference type="GO" id="GO:0005737">
    <property type="term" value="C:cytoplasm"/>
    <property type="evidence" value="ECO:0007669"/>
    <property type="project" value="UniProtKB-SubCell"/>
</dbReference>
<dbReference type="Gene3D" id="1.10.60.10">
    <property type="entry name" value="Iron dependent repressor, metal binding and dimerisation domain"/>
    <property type="match status" value="1"/>
</dbReference>
<evidence type="ECO:0000256" key="9">
    <source>
        <dbReference type="ARBA" id="ARBA00023163"/>
    </source>
</evidence>
<evidence type="ECO:0000256" key="6">
    <source>
        <dbReference type="ARBA" id="ARBA00023015"/>
    </source>
</evidence>
<dbReference type="GO" id="GO:0046914">
    <property type="term" value="F:transition metal ion binding"/>
    <property type="evidence" value="ECO:0007669"/>
    <property type="project" value="InterPro"/>
</dbReference>
<evidence type="ECO:0000313" key="14">
    <source>
        <dbReference type="Proteomes" id="UP000176689"/>
    </source>
</evidence>
<evidence type="ECO:0000256" key="11">
    <source>
        <dbReference type="ARBA" id="ARBA00032593"/>
    </source>
</evidence>
<evidence type="ECO:0000256" key="2">
    <source>
        <dbReference type="ARBA" id="ARBA00007871"/>
    </source>
</evidence>
<evidence type="ECO:0000256" key="4">
    <source>
        <dbReference type="ARBA" id="ARBA00022490"/>
    </source>
</evidence>
<name>A0A1F6EBX2_9BACT</name>
<keyword evidence="6" id="KW-0805">Transcription regulation</keyword>
<evidence type="ECO:0000259" key="12">
    <source>
        <dbReference type="PROSITE" id="PS50944"/>
    </source>
</evidence>
<comment type="subcellular location">
    <subcellularLocation>
        <location evidence="1">Cytoplasm</location>
    </subcellularLocation>
</comment>
<dbReference type="SUPFAM" id="SSF46785">
    <property type="entry name" value="Winged helix' DNA-binding domain"/>
    <property type="match status" value="1"/>
</dbReference>
<dbReference type="GO" id="GO:0046983">
    <property type="term" value="F:protein dimerization activity"/>
    <property type="evidence" value="ECO:0007669"/>
    <property type="project" value="InterPro"/>
</dbReference>
<feature type="domain" description="HTH dtxR-type" evidence="12">
    <location>
        <begin position="6"/>
        <end position="67"/>
    </location>
</feature>
<keyword evidence="10" id="KW-0464">Manganese</keyword>
<dbReference type="PANTHER" id="PTHR33238">
    <property type="entry name" value="IRON (METAL) DEPENDENT REPRESSOR, DTXR FAMILY"/>
    <property type="match status" value="1"/>
</dbReference>
<keyword evidence="7" id="KW-0238">DNA-binding</keyword>
<dbReference type="InterPro" id="IPR036390">
    <property type="entry name" value="WH_DNA-bd_sf"/>
</dbReference>
<evidence type="ECO:0000256" key="3">
    <source>
        <dbReference type="ARBA" id="ARBA00011738"/>
    </source>
</evidence>
<accession>A0A1F6EBX2</accession>
<dbReference type="InterPro" id="IPR022689">
    <property type="entry name" value="Iron_dep_repressor"/>
</dbReference>
<dbReference type="SMART" id="SM00529">
    <property type="entry name" value="HTH_DTXR"/>
    <property type="match status" value="1"/>
</dbReference>
<protein>
    <recommendedName>
        <fullName evidence="11">Manganese transport regulator</fullName>
    </recommendedName>
</protein>
<dbReference type="GO" id="GO:0003700">
    <property type="term" value="F:DNA-binding transcription factor activity"/>
    <property type="evidence" value="ECO:0007669"/>
    <property type="project" value="InterPro"/>
</dbReference>
<gene>
    <name evidence="13" type="ORF">A3F27_02665</name>
</gene>
<evidence type="ECO:0000313" key="13">
    <source>
        <dbReference type="EMBL" id="OGG71173.1"/>
    </source>
</evidence>
<keyword evidence="4" id="KW-0963">Cytoplasm</keyword>
<dbReference type="InterPro" id="IPR050536">
    <property type="entry name" value="DtxR_MntR_Metal-Reg"/>
</dbReference>
<keyword evidence="5" id="KW-0678">Repressor</keyword>
<dbReference type="GO" id="GO:0003677">
    <property type="term" value="F:DNA binding"/>
    <property type="evidence" value="ECO:0007669"/>
    <property type="project" value="UniProtKB-KW"/>
</dbReference>
<proteinExistence type="inferred from homology"/>
<evidence type="ECO:0000256" key="10">
    <source>
        <dbReference type="ARBA" id="ARBA00023211"/>
    </source>
</evidence>
<dbReference type="InterPro" id="IPR022687">
    <property type="entry name" value="HTH_DTXR"/>
</dbReference>
<organism evidence="13 14">
    <name type="scientific">Candidatus Kaiserbacteria bacterium RIFCSPHIGHO2_12_FULL_53_13</name>
    <dbReference type="NCBI Taxonomy" id="1798502"/>
    <lineage>
        <taxon>Bacteria</taxon>
        <taxon>Candidatus Kaiseribacteriota</taxon>
    </lineage>
</organism>
<evidence type="ECO:0000256" key="1">
    <source>
        <dbReference type="ARBA" id="ARBA00004496"/>
    </source>
</evidence>